<gene>
    <name evidence="1" type="ORF">BDN71DRAFT_1443579</name>
</gene>
<dbReference type="Proteomes" id="UP000807025">
    <property type="component" value="Unassembled WGS sequence"/>
</dbReference>
<dbReference type="AlphaFoldDB" id="A0A9P6A2X2"/>
<feature type="non-terminal residue" evidence="1">
    <location>
        <position position="1"/>
    </location>
</feature>
<reference evidence="1" key="1">
    <citation type="submission" date="2020-11" db="EMBL/GenBank/DDBJ databases">
        <authorList>
            <consortium name="DOE Joint Genome Institute"/>
            <person name="Ahrendt S."/>
            <person name="Riley R."/>
            <person name="Andreopoulos W."/>
            <person name="Labutti K."/>
            <person name="Pangilinan J."/>
            <person name="Ruiz-Duenas F.J."/>
            <person name="Barrasa J.M."/>
            <person name="Sanchez-Garcia M."/>
            <person name="Camarero S."/>
            <person name="Miyauchi S."/>
            <person name="Serrano A."/>
            <person name="Linde D."/>
            <person name="Babiker R."/>
            <person name="Drula E."/>
            <person name="Ayuso-Fernandez I."/>
            <person name="Pacheco R."/>
            <person name="Padilla G."/>
            <person name="Ferreira P."/>
            <person name="Barriuso J."/>
            <person name="Kellner H."/>
            <person name="Castanera R."/>
            <person name="Alfaro M."/>
            <person name="Ramirez L."/>
            <person name="Pisabarro A.G."/>
            <person name="Kuo A."/>
            <person name="Tritt A."/>
            <person name="Lipzen A."/>
            <person name="He G."/>
            <person name="Yan M."/>
            <person name="Ng V."/>
            <person name="Cullen D."/>
            <person name="Martin F."/>
            <person name="Rosso M.-N."/>
            <person name="Henrissat B."/>
            <person name="Hibbett D."/>
            <person name="Martinez A.T."/>
            <person name="Grigoriev I.V."/>
        </authorList>
    </citation>
    <scope>NUCLEOTIDE SEQUENCE</scope>
    <source>
        <strain evidence="1">ATCC 90797</strain>
    </source>
</reference>
<proteinExistence type="predicted"/>
<keyword evidence="2" id="KW-1185">Reference proteome</keyword>
<evidence type="ECO:0000313" key="1">
    <source>
        <dbReference type="EMBL" id="KAF9498266.1"/>
    </source>
</evidence>
<sequence length="63" mass="6949">MPNRSHSRTQAKTIPEPCFSIVTRPAGEYQSTWIDVNGAAVVGKVLTLSRTFSELEEHIGGYN</sequence>
<accession>A0A9P6A2X2</accession>
<organism evidence="1 2">
    <name type="scientific">Pleurotus eryngii</name>
    <name type="common">Boletus of the steppes</name>
    <dbReference type="NCBI Taxonomy" id="5323"/>
    <lineage>
        <taxon>Eukaryota</taxon>
        <taxon>Fungi</taxon>
        <taxon>Dikarya</taxon>
        <taxon>Basidiomycota</taxon>
        <taxon>Agaricomycotina</taxon>
        <taxon>Agaricomycetes</taxon>
        <taxon>Agaricomycetidae</taxon>
        <taxon>Agaricales</taxon>
        <taxon>Pleurotineae</taxon>
        <taxon>Pleurotaceae</taxon>
        <taxon>Pleurotus</taxon>
    </lineage>
</organism>
<protein>
    <submittedName>
        <fullName evidence="1">Uncharacterized protein</fullName>
    </submittedName>
</protein>
<dbReference type="EMBL" id="MU154538">
    <property type="protein sequence ID" value="KAF9498266.1"/>
    <property type="molecule type" value="Genomic_DNA"/>
</dbReference>
<name>A0A9P6A2X2_PLEER</name>
<comment type="caution">
    <text evidence="1">The sequence shown here is derived from an EMBL/GenBank/DDBJ whole genome shotgun (WGS) entry which is preliminary data.</text>
</comment>
<evidence type="ECO:0000313" key="2">
    <source>
        <dbReference type="Proteomes" id="UP000807025"/>
    </source>
</evidence>